<gene>
    <name evidence="2" type="ORF">TVAG_447590</name>
</gene>
<name>A2DS30_TRIV3</name>
<dbReference type="EMBL" id="DS113238">
    <property type="protein sequence ID" value="EAY16800.1"/>
    <property type="molecule type" value="Genomic_DNA"/>
</dbReference>
<dbReference type="STRING" id="5722.A2DS30"/>
<organism evidence="2 3">
    <name type="scientific">Trichomonas vaginalis (strain ATCC PRA-98 / G3)</name>
    <dbReference type="NCBI Taxonomy" id="412133"/>
    <lineage>
        <taxon>Eukaryota</taxon>
        <taxon>Metamonada</taxon>
        <taxon>Parabasalia</taxon>
        <taxon>Trichomonadida</taxon>
        <taxon>Trichomonadidae</taxon>
        <taxon>Trichomonas</taxon>
    </lineage>
</organism>
<dbReference type="AlphaFoldDB" id="A2DS30"/>
<dbReference type="VEuPathDB" id="TrichDB:TVAG_447590"/>
<dbReference type="VEuPathDB" id="TrichDB:TVAGG3_1000940"/>
<dbReference type="PANTHER" id="PTHR12111">
    <property type="entry name" value="SPLICING FACTOR YJU2"/>
    <property type="match status" value="1"/>
</dbReference>
<accession>A2DS30</accession>
<dbReference type="InParanoid" id="A2DS30"/>
<dbReference type="GO" id="GO:0008380">
    <property type="term" value="P:RNA splicing"/>
    <property type="evidence" value="ECO:0000318"/>
    <property type="project" value="GO_Central"/>
</dbReference>
<protein>
    <submittedName>
        <fullName evidence="2">Cell cycle control protein, putative</fullName>
    </submittedName>
</protein>
<evidence type="ECO:0000313" key="2">
    <source>
        <dbReference type="EMBL" id="EAY16800.1"/>
    </source>
</evidence>
<dbReference type="PANTHER" id="PTHR12111:SF1">
    <property type="entry name" value="SPLICING FACTOR YJU2"/>
    <property type="match status" value="1"/>
</dbReference>
<sequence length="227" mass="26155">MGQRRVSSYYIPPNFDPSDTGRKSKPKNGQHDTRFMLPMAIKCNNCGFIMGPGTKANSRKEIAYGQDYLGITVYRLYIHCKECYGEIVLKTDPENSDYIVESGGTRHFEPWRDFRIEQAKELKEKLSGSRIKEVEKTRSDTMRDINQTAELDMITKKGLHQRRPKLSDLDKIYKNSDTIVHHSESDKKIVENFVEKPQIKEDKVQMKHIPIGTTNIWSSIGDGLDEP</sequence>
<evidence type="ECO:0000256" key="1">
    <source>
        <dbReference type="SAM" id="MobiDB-lite"/>
    </source>
</evidence>
<reference evidence="2" key="2">
    <citation type="journal article" date="2007" name="Science">
        <title>Draft genome sequence of the sexually transmitted pathogen Trichomonas vaginalis.</title>
        <authorList>
            <person name="Carlton J.M."/>
            <person name="Hirt R.P."/>
            <person name="Silva J.C."/>
            <person name="Delcher A.L."/>
            <person name="Schatz M."/>
            <person name="Zhao Q."/>
            <person name="Wortman J.R."/>
            <person name="Bidwell S.L."/>
            <person name="Alsmark U.C.M."/>
            <person name="Besteiro S."/>
            <person name="Sicheritz-Ponten T."/>
            <person name="Noel C.J."/>
            <person name="Dacks J.B."/>
            <person name="Foster P.G."/>
            <person name="Simillion C."/>
            <person name="Van de Peer Y."/>
            <person name="Miranda-Saavedra D."/>
            <person name="Barton G.J."/>
            <person name="Westrop G.D."/>
            <person name="Mueller S."/>
            <person name="Dessi D."/>
            <person name="Fiori P.L."/>
            <person name="Ren Q."/>
            <person name="Paulsen I."/>
            <person name="Zhang H."/>
            <person name="Bastida-Corcuera F.D."/>
            <person name="Simoes-Barbosa A."/>
            <person name="Brown M.T."/>
            <person name="Hayes R.D."/>
            <person name="Mukherjee M."/>
            <person name="Okumura C.Y."/>
            <person name="Schneider R."/>
            <person name="Smith A.J."/>
            <person name="Vanacova S."/>
            <person name="Villalvazo M."/>
            <person name="Haas B.J."/>
            <person name="Pertea M."/>
            <person name="Feldblyum T.V."/>
            <person name="Utterback T.R."/>
            <person name="Shu C.L."/>
            <person name="Osoegawa K."/>
            <person name="de Jong P.J."/>
            <person name="Hrdy I."/>
            <person name="Horvathova L."/>
            <person name="Zubacova Z."/>
            <person name="Dolezal P."/>
            <person name="Malik S.B."/>
            <person name="Logsdon J.M. Jr."/>
            <person name="Henze K."/>
            <person name="Gupta A."/>
            <person name="Wang C.C."/>
            <person name="Dunne R.L."/>
            <person name="Upcroft J.A."/>
            <person name="Upcroft P."/>
            <person name="White O."/>
            <person name="Salzberg S.L."/>
            <person name="Tang P."/>
            <person name="Chiu C.-H."/>
            <person name="Lee Y.-S."/>
            <person name="Embley T.M."/>
            <person name="Coombs G.H."/>
            <person name="Mottram J.C."/>
            <person name="Tachezy J."/>
            <person name="Fraser-Liggett C.M."/>
            <person name="Johnson P.J."/>
        </authorList>
    </citation>
    <scope>NUCLEOTIDE SEQUENCE [LARGE SCALE GENOMIC DNA]</scope>
    <source>
        <strain evidence="2">G3</strain>
    </source>
</reference>
<dbReference type="Proteomes" id="UP000001542">
    <property type="component" value="Unassembled WGS sequence"/>
</dbReference>
<reference evidence="2" key="1">
    <citation type="submission" date="2006-10" db="EMBL/GenBank/DDBJ databases">
        <authorList>
            <person name="Amadeo P."/>
            <person name="Zhao Q."/>
            <person name="Wortman J."/>
            <person name="Fraser-Liggett C."/>
            <person name="Carlton J."/>
        </authorList>
    </citation>
    <scope>NUCLEOTIDE SEQUENCE</scope>
    <source>
        <strain evidence="2">G3</strain>
    </source>
</reference>
<dbReference type="KEGG" id="tva:4774811"/>
<feature type="region of interest" description="Disordered" evidence="1">
    <location>
        <begin position="1"/>
        <end position="31"/>
    </location>
</feature>
<dbReference type="GO" id="GO:0071006">
    <property type="term" value="C:U2-type catalytic step 1 spliceosome"/>
    <property type="evidence" value="ECO:0000318"/>
    <property type="project" value="GO_Central"/>
</dbReference>
<dbReference type="eggNOG" id="KOG2989">
    <property type="taxonomic scope" value="Eukaryota"/>
</dbReference>
<dbReference type="GO" id="GO:0000398">
    <property type="term" value="P:mRNA splicing, via spliceosome"/>
    <property type="evidence" value="ECO:0007669"/>
    <property type="project" value="InterPro"/>
</dbReference>
<dbReference type="InterPro" id="IPR007590">
    <property type="entry name" value="Saf4/Yju2"/>
</dbReference>
<dbReference type="Pfam" id="PF04502">
    <property type="entry name" value="Saf4_Yju2"/>
    <property type="match status" value="1"/>
</dbReference>
<dbReference type="SMR" id="A2DS30"/>
<dbReference type="OrthoDB" id="674963at2759"/>
<evidence type="ECO:0000313" key="3">
    <source>
        <dbReference type="Proteomes" id="UP000001542"/>
    </source>
</evidence>
<dbReference type="OMA" id="RKEIAYG"/>
<proteinExistence type="predicted"/>
<keyword evidence="3" id="KW-1185">Reference proteome</keyword>
<dbReference type="RefSeq" id="XP_001329023.1">
    <property type="nucleotide sequence ID" value="XM_001328988.1"/>
</dbReference>
<dbReference type="FunCoup" id="A2DS30">
    <property type="interactions" value="399"/>
</dbReference>